<reference evidence="2" key="1">
    <citation type="submission" date="2013-08" db="EMBL/GenBank/DDBJ databases">
        <title>Molecular characteristics of Siegesbeckia yellow vein virus in Fujian, China.</title>
        <authorList>
            <person name="Zhang J."/>
            <person name="Zhang S."/>
            <person name="Zhu C."/>
            <person name="Lin W."/>
            <person name="Wu Z."/>
        </authorList>
    </citation>
    <scope>NUCLEOTIDE SEQUENCE</scope>
    <source>
        <strain evidence="2">FZ02</strain>
    </source>
</reference>
<proteinExistence type="predicted"/>
<evidence type="ECO:0000313" key="2">
    <source>
        <dbReference type="EMBL" id="AHA04051.1"/>
    </source>
</evidence>
<dbReference type="Pfam" id="PF08464">
    <property type="entry name" value="Gemini_AC4_5_2"/>
    <property type="match status" value="1"/>
</dbReference>
<organism evidence="2">
    <name type="scientific">Siegesbeckia yellow vein virus</name>
    <dbReference type="NCBI Taxonomy" id="371401"/>
    <lineage>
        <taxon>Viruses</taxon>
        <taxon>Monodnaviria</taxon>
        <taxon>Shotokuvirae</taxon>
        <taxon>Cressdnaviricota</taxon>
        <taxon>Repensiviricetes</taxon>
        <taxon>Geplafuvirales</taxon>
        <taxon>Geminiviridae</taxon>
        <taxon>Begomovirus</taxon>
        <taxon>Begomovirus siegesbeckiae</taxon>
    </lineage>
</organism>
<gene>
    <name evidence="2" type="primary">AC5</name>
</gene>
<sequence length="140" mass="15797">MIFRLNILIHPDFTQHVNRLNTKPLTHTMSQPTTTGNIRHTNYFTYMGYIMTLFKRLNLTWTFTTTRNIRAFVHSVHPGLSVHGPIDPCSLSVGDKDSWGSSTAAIWAVEVQPPTYLGGGSGNDYICRSLGHNLLYVIYV</sequence>
<feature type="domain" description="Geminivirus AC4/5 conserved" evidence="1">
    <location>
        <begin position="47"/>
        <end position="89"/>
    </location>
</feature>
<accession>U5ZHZ2</accession>
<dbReference type="EMBL" id="KF499589">
    <property type="protein sequence ID" value="AHA04051.1"/>
    <property type="molecule type" value="Genomic_DNA"/>
</dbReference>
<protein>
    <submittedName>
        <fullName evidence="2">AC5</fullName>
    </submittedName>
</protein>
<dbReference type="InterPro" id="IPR013671">
    <property type="entry name" value="Gemini_AC4/5_cons-dom"/>
</dbReference>
<name>U5ZHZ2_9GEMI</name>
<evidence type="ECO:0000259" key="1">
    <source>
        <dbReference type="Pfam" id="PF08464"/>
    </source>
</evidence>